<organism evidence="2 3">
    <name type="scientific">Stephania yunnanensis</name>
    <dbReference type="NCBI Taxonomy" id="152371"/>
    <lineage>
        <taxon>Eukaryota</taxon>
        <taxon>Viridiplantae</taxon>
        <taxon>Streptophyta</taxon>
        <taxon>Embryophyta</taxon>
        <taxon>Tracheophyta</taxon>
        <taxon>Spermatophyta</taxon>
        <taxon>Magnoliopsida</taxon>
        <taxon>Ranunculales</taxon>
        <taxon>Menispermaceae</taxon>
        <taxon>Menispermoideae</taxon>
        <taxon>Cissampelideae</taxon>
        <taxon>Stephania</taxon>
    </lineage>
</organism>
<proteinExistence type="predicted"/>
<protein>
    <submittedName>
        <fullName evidence="2">Uncharacterized protein</fullName>
    </submittedName>
</protein>
<feature type="compositionally biased region" description="Basic residues" evidence="1">
    <location>
        <begin position="15"/>
        <end position="27"/>
    </location>
</feature>
<reference evidence="2 3" key="1">
    <citation type="submission" date="2024-01" db="EMBL/GenBank/DDBJ databases">
        <title>Genome assemblies of Stephania.</title>
        <authorList>
            <person name="Yang L."/>
        </authorList>
    </citation>
    <scope>NUCLEOTIDE SEQUENCE [LARGE SCALE GENOMIC DNA]</scope>
    <source>
        <strain evidence="2">YNDBR</strain>
        <tissue evidence="2">Leaf</tissue>
    </source>
</reference>
<keyword evidence="3" id="KW-1185">Reference proteome</keyword>
<dbReference type="EMBL" id="JBBNAF010000008">
    <property type="protein sequence ID" value="KAK9121303.1"/>
    <property type="molecule type" value="Genomic_DNA"/>
</dbReference>
<dbReference type="Proteomes" id="UP001420932">
    <property type="component" value="Unassembled WGS sequence"/>
</dbReference>
<accession>A0AAP0IT53</accession>
<feature type="region of interest" description="Disordered" evidence="1">
    <location>
        <begin position="1"/>
        <end position="36"/>
    </location>
</feature>
<evidence type="ECO:0000313" key="3">
    <source>
        <dbReference type="Proteomes" id="UP001420932"/>
    </source>
</evidence>
<evidence type="ECO:0000313" key="2">
    <source>
        <dbReference type="EMBL" id="KAK9121303.1"/>
    </source>
</evidence>
<name>A0AAP0IT53_9MAGN</name>
<evidence type="ECO:0000256" key="1">
    <source>
        <dbReference type="SAM" id="MobiDB-lite"/>
    </source>
</evidence>
<gene>
    <name evidence="2" type="ORF">Syun_018920</name>
</gene>
<dbReference type="AlphaFoldDB" id="A0AAP0IT53"/>
<comment type="caution">
    <text evidence="2">The sequence shown here is derived from an EMBL/GenBank/DDBJ whole genome shotgun (WGS) entry which is preliminary data.</text>
</comment>
<feature type="compositionally biased region" description="Basic and acidic residues" evidence="1">
    <location>
        <begin position="1"/>
        <end position="11"/>
    </location>
</feature>
<sequence length="57" mass="6697">MGEAETKEERQNGGGHRHAYDRRRMSRHLPEPPMSIDSVGALRRWCDVEMMLRFSKP</sequence>